<evidence type="ECO:0000313" key="3">
    <source>
        <dbReference type="Proteomes" id="UP001500604"/>
    </source>
</evidence>
<protein>
    <submittedName>
        <fullName evidence="2">Uncharacterized protein</fullName>
    </submittedName>
</protein>
<reference evidence="3" key="1">
    <citation type="journal article" date="2019" name="Int. J. Syst. Evol. Microbiol.">
        <title>The Global Catalogue of Microorganisms (GCM) 10K type strain sequencing project: providing services to taxonomists for standard genome sequencing and annotation.</title>
        <authorList>
            <consortium name="The Broad Institute Genomics Platform"/>
            <consortium name="The Broad Institute Genome Sequencing Center for Infectious Disease"/>
            <person name="Wu L."/>
            <person name="Ma J."/>
        </authorList>
    </citation>
    <scope>NUCLEOTIDE SEQUENCE [LARGE SCALE GENOMIC DNA]</scope>
    <source>
        <strain evidence="3">JCM 17805</strain>
    </source>
</reference>
<dbReference type="Proteomes" id="UP001500604">
    <property type="component" value="Unassembled WGS sequence"/>
</dbReference>
<feature type="chain" id="PRO_5045943974" evidence="1">
    <location>
        <begin position="22"/>
        <end position="150"/>
    </location>
</feature>
<dbReference type="EMBL" id="BAABFL010000415">
    <property type="protein sequence ID" value="GAA4650707.1"/>
    <property type="molecule type" value="Genomic_DNA"/>
</dbReference>
<feature type="signal peptide" evidence="1">
    <location>
        <begin position="1"/>
        <end position="21"/>
    </location>
</feature>
<proteinExistence type="predicted"/>
<comment type="caution">
    <text evidence="2">The sequence shown here is derived from an EMBL/GenBank/DDBJ whole genome shotgun (WGS) entry which is preliminary data.</text>
</comment>
<evidence type="ECO:0000256" key="1">
    <source>
        <dbReference type="SAM" id="SignalP"/>
    </source>
</evidence>
<name>A0ABP8V4I0_9GAMM</name>
<evidence type="ECO:0000313" key="2">
    <source>
        <dbReference type="EMBL" id="GAA4650707.1"/>
    </source>
</evidence>
<dbReference type="RefSeq" id="WP_345196934.1">
    <property type="nucleotide sequence ID" value="NZ_BAABFL010000415.1"/>
</dbReference>
<keyword evidence="3" id="KW-1185">Reference proteome</keyword>
<sequence length="150" mass="16626">MKKQTLALALAAIMASGSAMAWQGENDGNHCNVRGYHKGMSGHHGKAMMDREYTADEIRTLMEARLLQRGNDKVEVGKVTATDEGYTVTIVTKNKKDLVRELELGKNGIPLKKLKMWEERQARKQADGKPLAASSLYQMIPPTVAEKLQS</sequence>
<organism evidence="2 3">
    <name type="scientific">Kistimonas scapharcae</name>
    <dbReference type="NCBI Taxonomy" id="1036133"/>
    <lineage>
        <taxon>Bacteria</taxon>
        <taxon>Pseudomonadati</taxon>
        <taxon>Pseudomonadota</taxon>
        <taxon>Gammaproteobacteria</taxon>
        <taxon>Oceanospirillales</taxon>
        <taxon>Endozoicomonadaceae</taxon>
        <taxon>Kistimonas</taxon>
    </lineage>
</organism>
<accession>A0ABP8V4I0</accession>
<gene>
    <name evidence="2" type="ORF">GCM10023116_29900</name>
</gene>
<keyword evidence="1" id="KW-0732">Signal</keyword>